<dbReference type="EMBL" id="FQVQ01000001">
    <property type="protein sequence ID" value="SHE73130.1"/>
    <property type="molecule type" value="Genomic_DNA"/>
</dbReference>
<evidence type="ECO:0000313" key="3">
    <source>
        <dbReference type="Proteomes" id="UP000184147"/>
    </source>
</evidence>
<evidence type="ECO:0000256" key="1">
    <source>
        <dbReference type="SAM" id="Phobius"/>
    </source>
</evidence>
<feature type="transmembrane region" description="Helical" evidence="1">
    <location>
        <begin position="32"/>
        <end position="53"/>
    </location>
</feature>
<evidence type="ECO:0008006" key="4">
    <source>
        <dbReference type="Google" id="ProtNLM"/>
    </source>
</evidence>
<keyword evidence="1" id="KW-0472">Membrane</keyword>
<keyword evidence="3" id="KW-1185">Reference proteome</keyword>
<dbReference type="AlphaFoldDB" id="A0A1M4VW48"/>
<proteinExistence type="predicted"/>
<protein>
    <recommendedName>
        <fullName evidence="4">Uracil phosphoribosyltransferase</fullName>
    </recommendedName>
</protein>
<keyword evidence="1" id="KW-1133">Transmembrane helix</keyword>
<dbReference type="OrthoDB" id="1467828at2"/>
<name>A0A1M4VW48_9FLAO</name>
<sequence>MKAFFEAIQSLFVDFLFLPLDALRQLELEGYWGWWGANFLNWIGIIICGYYVVYWCKQLNLHKENNEDNQDTTAHSFLK</sequence>
<dbReference type="Pfam" id="PF19868">
    <property type="entry name" value="DUF6341"/>
    <property type="match status" value="1"/>
</dbReference>
<evidence type="ECO:0000313" key="2">
    <source>
        <dbReference type="EMBL" id="SHE73130.1"/>
    </source>
</evidence>
<gene>
    <name evidence="2" type="ORF">SAMN05444377_10176</name>
</gene>
<dbReference type="Proteomes" id="UP000184147">
    <property type="component" value="Unassembled WGS sequence"/>
</dbReference>
<organism evidence="2 3">
    <name type="scientific">Flavobacterium fontis</name>
    <dbReference type="NCBI Taxonomy" id="1124188"/>
    <lineage>
        <taxon>Bacteria</taxon>
        <taxon>Pseudomonadati</taxon>
        <taxon>Bacteroidota</taxon>
        <taxon>Flavobacteriia</taxon>
        <taxon>Flavobacteriales</taxon>
        <taxon>Flavobacteriaceae</taxon>
        <taxon>Flavobacterium</taxon>
    </lineage>
</organism>
<accession>A0A1M4VW48</accession>
<dbReference type="RefSeq" id="WP_073361165.1">
    <property type="nucleotide sequence ID" value="NZ_FQVQ01000001.1"/>
</dbReference>
<dbReference type="STRING" id="1124188.SAMN05444377_10176"/>
<keyword evidence="1" id="KW-0812">Transmembrane</keyword>
<dbReference type="InterPro" id="IPR045922">
    <property type="entry name" value="DUF6341"/>
</dbReference>
<reference evidence="2 3" key="1">
    <citation type="submission" date="2016-11" db="EMBL/GenBank/DDBJ databases">
        <authorList>
            <person name="Jaros S."/>
            <person name="Januszkiewicz K."/>
            <person name="Wedrychowicz H."/>
        </authorList>
    </citation>
    <scope>NUCLEOTIDE SEQUENCE [LARGE SCALE GENOMIC DNA]</scope>
    <source>
        <strain evidence="2 3">DSM 25660</strain>
    </source>
</reference>